<comment type="caution">
    <text evidence="1">The sequence shown here is derived from an EMBL/GenBank/DDBJ whole genome shotgun (WGS) entry which is preliminary data.</text>
</comment>
<organism evidence="1 2">
    <name type="scientific">Paracraurococcus ruber</name>
    <dbReference type="NCBI Taxonomy" id="77675"/>
    <lineage>
        <taxon>Bacteria</taxon>
        <taxon>Pseudomonadati</taxon>
        <taxon>Pseudomonadota</taxon>
        <taxon>Alphaproteobacteria</taxon>
        <taxon>Acetobacterales</taxon>
        <taxon>Roseomonadaceae</taxon>
        <taxon>Paracraurococcus</taxon>
    </lineage>
</organism>
<dbReference type="Proteomes" id="UP000697995">
    <property type="component" value="Unassembled WGS sequence"/>
</dbReference>
<evidence type="ECO:0000313" key="2">
    <source>
        <dbReference type="Proteomes" id="UP000697995"/>
    </source>
</evidence>
<proteinExistence type="predicted"/>
<dbReference type="EMBL" id="NRSG01000113">
    <property type="protein sequence ID" value="MBK1659624.1"/>
    <property type="molecule type" value="Genomic_DNA"/>
</dbReference>
<keyword evidence="2" id="KW-1185">Reference proteome</keyword>
<sequence length="218" mass="22805">MRISTSYVDQVVGTMVVPDMDRATDHRLEITSATLTGSGPSTLAIQVAERIVAPPARAEIVERVTDRAADGNGPVAVALGVINVFNPMAWLMSPGMTGVNPVTQTMQSANQQRTKTRMRFVRVLGSDAGGQVREFSAPAAGREILVVADTPAFVAELSYTLDGDGRLSLSLRELAAELTQLGYRPGEGDLELAIASVAPPTAAPARVQVPASLLGGAP</sequence>
<reference evidence="1 2" key="1">
    <citation type="journal article" date="2020" name="Microorganisms">
        <title>Osmotic Adaptation and Compatible Solute Biosynthesis of Phototrophic Bacteria as Revealed from Genome Analyses.</title>
        <authorList>
            <person name="Imhoff J.F."/>
            <person name="Rahn T."/>
            <person name="Kunzel S."/>
            <person name="Keller A."/>
            <person name="Neulinger S.C."/>
        </authorList>
    </citation>
    <scope>NUCLEOTIDE SEQUENCE [LARGE SCALE GENOMIC DNA]</scope>
    <source>
        <strain evidence="1 2">DSM 15382</strain>
    </source>
</reference>
<accession>A0ABS1CYL0</accession>
<protein>
    <submittedName>
        <fullName evidence="1">Uncharacterized protein</fullName>
    </submittedName>
</protein>
<dbReference type="RefSeq" id="WP_133221028.1">
    <property type="nucleotide sequence ID" value="NZ_NRSG01000113.1"/>
</dbReference>
<evidence type="ECO:0000313" key="1">
    <source>
        <dbReference type="EMBL" id="MBK1659624.1"/>
    </source>
</evidence>
<name>A0ABS1CYL0_9PROT</name>
<gene>
    <name evidence="1" type="ORF">CKO45_15420</name>
</gene>